<reference evidence="2" key="1">
    <citation type="journal article" date="2011" name="Nat. Genet.">
        <title>The Arabidopsis lyrata genome sequence and the basis of rapid genome size change.</title>
        <authorList>
            <person name="Hu T.T."/>
            <person name="Pattyn P."/>
            <person name="Bakker E.G."/>
            <person name="Cao J."/>
            <person name="Cheng J.-F."/>
            <person name="Clark R.M."/>
            <person name="Fahlgren N."/>
            <person name="Fawcett J.A."/>
            <person name="Grimwood J."/>
            <person name="Gundlach H."/>
            <person name="Haberer G."/>
            <person name="Hollister J.D."/>
            <person name="Ossowski S."/>
            <person name="Ottilar R.P."/>
            <person name="Salamov A.A."/>
            <person name="Schneeberger K."/>
            <person name="Spannagl M."/>
            <person name="Wang X."/>
            <person name="Yang L."/>
            <person name="Nasrallah M.E."/>
            <person name="Bergelson J."/>
            <person name="Carrington J.C."/>
            <person name="Gaut B.S."/>
            <person name="Schmutz J."/>
            <person name="Mayer K.F.X."/>
            <person name="Van de Peer Y."/>
            <person name="Grigoriev I.V."/>
            <person name="Nordborg M."/>
            <person name="Weigel D."/>
            <person name="Guo Y.-L."/>
        </authorList>
    </citation>
    <scope>NUCLEOTIDE SEQUENCE [LARGE SCALE GENOMIC DNA]</scope>
    <source>
        <strain evidence="2">cv. MN47</strain>
    </source>
</reference>
<dbReference type="Gramene" id="scaffold_801422.1">
    <property type="protein sequence ID" value="scaffold_801422.1"/>
    <property type="gene ID" value="scaffold_801422.1"/>
</dbReference>
<accession>D7MPJ5</accession>
<evidence type="ECO:0000313" key="2">
    <source>
        <dbReference type="Proteomes" id="UP000008694"/>
    </source>
</evidence>
<protein>
    <submittedName>
        <fullName evidence="1">Uncharacterized protein</fullName>
    </submittedName>
</protein>
<gene>
    <name evidence="1" type="ORF">ARALYDRAFT_918022</name>
</gene>
<organism evidence="2">
    <name type="scientific">Arabidopsis lyrata subsp. lyrata</name>
    <name type="common">Lyre-leaved rock-cress</name>
    <dbReference type="NCBI Taxonomy" id="81972"/>
    <lineage>
        <taxon>Eukaryota</taxon>
        <taxon>Viridiplantae</taxon>
        <taxon>Streptophyta</taxon>
        <taxon>Embryophyta</taxon>
        <taxon>Tracheophyta</taxon>
        <taxon>Spermatophyta</taxon>
        <taxon>Magnoliopsida</taxon>
        <taxon>eudicotyledons</taxon>
        <taxon>Gunneridae</taxon>
        <taxon>Pentapetalae</taxon>
        <taxon>rosids</taxon>
        <taxon>malvids</taxon>
        <taxon>Brassicales</taxon>
        <taxon>Brassicaceae</taxon>
        <taxon>Camelineae</taxon>
        <taxon>Arabidopsis</taxon>
    </lineage>
</organism>
<sequence length="197" mass="22349">MAMIYDSKSLKSYGFLFPNSICWSFEDSHGRSVTMFQYLTILSKDFKHRPITISSKFRILLFQEDIECYKRDHEPLFCASKQALPDYKSVASRSLADALLRVALLASARTLALLSSSTSPCLMTVTILSSIELFVEDLSTNRDLTCAKTLHSLCLKALMESLSIYFIYIVKALGNVHLCYVLNFEYLQILLFVLGII</sequence>
<dbReference type="EMBL" id="GL348720">
    <property type="protein sequence ID" value="EFH40297.1"/>
    <property type="molecule type" value="Genomic_DNA"/>
</dbReference>
<proteinExistence type="predicted"/>
<dbReference type="AlphaFoldDB" id="D7MPJ5"/>
<name>D7MPJ5_ARALL</name>
<keyword evidence="2" id="KW-1185">Reference proteome</keyword>
<evidence type="ECO:0000313" key="1">
    <source>
        <dbReference type="EMBL" id="EFH40297.1"/>
    </source>
</evidence>
<dbReference type="HOGENOM" id="CLU_113875_0_0_1"/>
<dbReference type="OrthoDB" id="10581007at2759"/>
<dbReference type="Proteomes" id="UP000008694">
    <property type="component" value="Unassembled WGS sequence"/>
</dbReference>
<dbReference type="KEGG" id="aly:9301852"/>